<dbReference type="Proteomes" id="UP000665944">
    <property type="component" value="Unassembled WGS sequence"/>
</dbReference>
<name>A0A4Q9WNZ0_STAHO</name>
<dbReference type="SUPFAM" id="SSF54637">
    <property type="entry name" value="Thioesterase/thiol ester dehydrase-isomerase"/>
    <property type="match status" value="1"/>
</dbReference>
<dbReference type="Gene3D" id="3.10.129.10">
    <property type="entry name" value="Hotdog Thioesterase"/>
    <property type="match status" value="1"/>
</dbReference>
<accession>A0A4Q9WNZ0</accession>
<protein>
    <recommendedName>
        <fullName evidence="1">MaoC-like domain-containing protein</fullName>
    </recommendedName>
</protein>
<dbReference type="EMBL" id="JAGHKT020000002">
    <property type="protein sequence ID" value="MCM5671647.1"/>
    <property type="molecule type" value="Genomic_DNA"/>
</dbReference>
<proteinExistence type="predicted"/>
<keyword evidence="3" id="KW-1185">Reference proteome</keyword>
<dbReference type="InterPro" id="IPR029069">
    <property type="entry name" value="HotDog_dom_sf"/>
</dbReference>
<dbReference type="AlphaFoldDB" id="A0A4Q9WNZ0"/>
<dbReference type="RefSeq" id="WP_017174969.1">
    <property type="nucleotide sequence ID" value="NZ_CAXOIK010000003.1"/>
</dbReference>
<organism evidence="2 3">
    <name type="scientific">Staphylococcus hominis</name>
    <dbReference type="NCBI Taxonomy" id="1290"/>
    <lineage>
        <taxon>Bacteria</taxon>
        <taxon>Bacillati</taxon>
        <taxon>Bacillota</taxon>
        <taxon>Bacilli</taxon>
        <taxon>Bacillales</taxon>
        <taxon>Staphylococcaceae</taxon>
        <taxon>Staphylococcus</taxon>
    </lineage>
</organism>
<dbReference type="InterPro" id="IPR052342">
    <property type="entry name" value="MCH/BMMD"/>
</dbReference>
<feature type="domain" description="MaoC-like" evidence="1">
    <location>
        <begin position="9"/>
        <end position="118"/>
    </location>
</feature>
<dbReference type="PANTHER" id="PTHR43664:SF1">
    <property type="entry name" value="BETA-METHYLMALYL-COA DEHYDRATASE"/>
    <property type="match status" value="1"/>
</dbReference>
<evidence type="ECO:0000259" key="1">
    <source>
        <dbReference type="Pfam" id="PF01575"/>
    </source>
</evidence>
<sequence length="140" mass="16450">MKYSMFSIGDTFISKHYKITEKEILEFAHQFDPQYMHLDKKKAGQGMYKGIIASGMHTLSLSFKLWIEENKYEEDIIARTHLNNVTFIKPVYPNDNLYVKVKVLDKKLKKQFGSLTVEVMTFNQYENKVLQFELTVLLSV</sequence>
<dbReference type="PANTHER" id="PTHR43664">
    <property type="entry name" value="MONOAMINE OXIDASE-RELATED"/>
    <property type="match status" value="1"/>
</dbReference>
<gene>
    <name evidence="2" type="ORF">J7T32_002550</name>
</gene>
<comment type="caution">
    <text evidence="2">The sequence shown here is derived from an EMBL/GenBank/DDBJ whole genome shotgun (WGS) entry which is preliminary data.</text>
</comment>
<evidence type="ECO:0000313" key="3">
    <source>
        <dbReference type="Proteomes" id="UP000665944"/>
    </source>
</evidence>
<dbReference type="InterPro" id="IPR002539">
    <property type="entry name" value="MaoC-like_dom"/>
</dbReference>
<reference evidence="2 3" key="1">
    <citation type="submission" date="2022-06" db="EMBL/GenBank/DDBJ databases">
        <title>Staphylococcus hominis ShoR14 genome sequence.</title>
        <authorList>
            <person name="Yeo C.C."/>
            <person name="Chew C.H."/>
            <person name="Che Hamzah A.M."/>
            <person name="Al-Trad E.I."/>
        </authorList>
    </citation>
    <scope>NUCLEOTIDE SEQUENCE [LARGE SCALE GENOMIC DNA]</scope>
    <source>
        <strain evidence="2 3">ShoR14</strain>
    </source>
</reference>
<evidence type="ECO:0000313" key="2">
    <source>
        <dbReference type="EMBL" id="MCM5671647.1"/>
    </source>
</evidence>
<dbReference type="Pfam" id="PF01575">
    <property type="entry name" value="MaoC_dehydratas"/>
    <property type="match status" value="1"/>
</dbReference>